<accession>N9R583</accession>
<dbReference type="PANTHER" id="PTHR46394:SF1">
    <property type="entry name" value="PNPLA DOMAIN-CONTAINING PROTEIN"/>
    <property type="match status" value="1"/>
</dbReference>
<feature type="short sequence motif" description="GXSXG" evidence="2">
    <location>
        <begin position="41"/>
        <end position="45"/>
    </location>
</feature>
<keyword evidence="2" id="KW-0378">Hydrolase</keyword>
<feature type="domain" description="PNPLA" evidence="3">
    <location>
        <begin position="8"/>
        <end position="195"/>
    </location>
</feature>
<comment type="caution">
    <text evidence="4">The sequence shown here is derived from an EMBL/GenBank/DDBJ whole genome shotgun (WGS) entry which is preliminary data.</text>
</comment>
<feature type="short sequence motif" description="DGA/G" evidence="2">
    <location>
        <begin position="182"/>
        <end position="184"/>
    </location>
</feature>
<dbReference type="PROSITE" id="PS51635">
    <property type="entry name" value="PNPLA"/>
    <property type="match status" value="1"/>
</dbReference>
<feature type="active site" description="Nucleophile" evidence="2">
    <location>
        <position position="43"/>
    </location>
</feature>
<dbReference type="Proteomes" id="UP000013084">
    <property type="component" value="Unassembled WGS sequence"/>
</dbReference>
<evidence type="ECO:0000256" key="1">
    <source>
        <dbReference type="ARBA" id="ARBA00023098"/>
    </source>
</evidence>
<evidence type="ECO:0000259" key="3">
    <source>
        <dbReference type="PROSITE" id="PS51635"/>
    </source>
</evidence>
<dbReference type="Pfam" id="PF01734">
    <property type="entry name" value="Patatin"/>
    <property type="match status" value="1"/>
</dbReference>
<reference evidence="4 5" key="1">
    <citation type="submission" date="2013-02" db="EMBL/GenBank/DDBJ databases">
        <title>The Genome Sequence of Acinetobacter sp. CIP 70.18.</title>
        <authorList>
            <consortium name="The Broad Institute Genome Sequencing Platform"/>
            <consortium name="The Broad Institute Genome Sequencing Center for Infectious Disease"/>
            <person name="Cerqueira G."/>
            <person name="Feldgarden M."/>
            <person name="Courvalin P."/>
            <person name="Perichon B."/>
            <person name="Grillot-Courvalin C."/>
            <person name="Clermont D."/>
            <person name="Rocha E."/>
            <person name="Yoon E.-J."/>
            <person name="Nemec A."/>
            <person name="Walker B."/>
            <person name="Young S.K."/>
            <person name="Zeng Q."/>
            <person name="Gargeya S."/>
            <person name="Fitzgerald M."/>
            <person name="Haas B."/>
            <person name="Abouelleil A."/>
            <person name="Alvarado L."/>
            <person name="Arachchi H.M."/>
            <person name="Berlin A.M."/>
            <person name="Chapman S.B."/>
            <person name="Dewar J."/>
            <person name="Goldberg J."/>
            <person name="Griggs A."/>
            <person name="Gujja S."/>
            <person name="Hansen M."/>
            <person name="Howarth C."/>
            <person name="Imamovic A."/>
            <person name="Larimer J."/>
            <person name="McCowan C."/>
            <person name="Murphy C."/>
            <person name="Neiman D."/>
            <person name="Pearson M."/>
            <person name="Priest M."/>
            <person name="Roberts A."/>
            <person name="Saif S."/>
            <person name="Shea T."/>
            <person name="Sisk P."/>
            <person name="Sykes S."/>
            <person name="Wortman J."/>
            <person name="Nusbaum C."/>
            <person name="Birren B."/>
        </authorList>
    </citation>
    <scope>NUCLEOTIDE SEQUENCE [LARGE SCALE GENOMIC DNA]</scope>
    <source>
        <strain evidence="4 5">CIP 70.18</strain>
    </source>
</reference>
<dbReference type="InterPro" id="IPR002641">
    <property type="entry name" value="PNPLA_dom"/>
</dbReference>
<dbReference type="GO" id="GO:0016042">
    <property type="term" value="P:lipid catabolic process"/>
    <property type="evidence" value="ECO:0007669"/>
    <property type="project" value="UniProtKB-UniRule"/>
</dbReference>
<dbReference type="InterPro" id="IPR052580">
    <property type="entry name" value="Lipid_Hydrolase"/>
</dbReference>
<sequence length="343" mass="38994">MTVQFRNLCFEGGGVKGIAYVGAMQILEQRGLLKEIRRVGGTSAGAINALLFALGYTNQEQKEILSSTDFEKFMDNSFLITSDIKRLMSEYGWNKGDYFLTWIGDLVGKKLGNRKATFKDLKNAGRPELHVIGTNLSTGYLEVFSVERHEDMALVDALRISMSIPLFFTAVNYGSPENVYVDGGVLLNYPVKLFDREKYIDMASESEAARSVDYYNRENASFLLDQPDRSPYTYNKQTLGIRLDTQKEIGLFRYGEKGEANKISSFFDYAGALISAVMNAQENQHLHSDDWQRTIYINTLDVKTTDFKLKKEKKLALINEGIKGTEAYFKWFENPEENPINRL</sequence>
<dbReference type="CDD" id="cd07207">
    <property type="entry name" value="Pat_ExoU_VipD_like"/>
    <property type="match status" value="1"/>
</dbReference>
<keyword evidence="1 2" id="KW-0443">Lipid metabolism</keyword>
<organism evidence="4 5">
    <name type="scientific">Acinetobacter higginsii</name>
    <dbReference type="NCBI Taxonomy" id="70347"/>
    <lineage>
        <taxon>Bacteria</taxon>
        <taxon>Pseudomonadati</taxon>
        <taxon>Pseudomonadota</taxon>
        <taxon>Gammaproteobacteria</taxon>
        <taxon>Moraxellales</taxon>
        <taxon>Moraxellaceae</taxon>
        <taxon>Acinetobacter</taxon>
    </lineage>
</organism>
<evidence type="ECO:0000256" key="2">
    <source>
        <dbReference type="PROSITE-ProRule" id="PRU01161"/>
    </source>
</evidence>
<dbReference type="PATRIC" id="fig|1217700.3.peg.3951"/>
<feature type="active site" description="Proton acceptor" evidence="2">
    <location>
        <position position="182"/>
    </location>
</feature>
<dbReference type="GO" id="GO:0016787">
    <property type="term" value="F:hydrolase activity"/>
    <property type="evidence" value="ECO:0007669"/>
    <property type="project" value="UniProtKB-UniRule"/>
</dbReference>
<dbReference type="SUPFAM" id="SSF52151">
    <property type="entry name" value="FabD/lysophospholipase-like"/>
    <property type="match status" value="1"/>
</dbReference>
<dbReference type="PANTHER" id="PTHR46394">
    <property type="entry name" value="ANNEXIN"/>
    <property type="match status" value="1"/>
</dbReference>
<dbReference type="HOGENOM" id="CLU_047251_3_0_6"/>
<name>N9R583_9GAMM</name>
<protein>
    <recommendedName>
        <fullName evidence="3">PNPLA domain-containing protein</fullName>
    </recommendedName>
</protein>
<feature type="short sequence motif" description="GXGXXG" evidence="2">
    <location>
        <begin position="12"/>
        <end position="17"/>
    </location>
</feature>
<dbReference type="InterPro" id="IPR016035">
    <property type="entry name" value="Acyl_Trfase/lysoPLipase"/>
</dbReference>
<gene>
    <name evidence="4" type="ORF">F902_04067</name>
</gene>
<proteinExistence type="predicted"/>
<dbReference type="RefSeq" id="WP_005206225.1">
    <property type="nucleotide sequence ID" value="NZ_KB850073.1"/>
</dbReference>
<dbReference type="EMBL" id="APRN01000042">
    <property type="protein sequence ID" value="ENX53198.1"/>
    <property type="molecule type" value="Genomic_DNA"/>
</dbReference>
<evidence type="ECO:0000313" key="5">
    <source>
        <dbReference type="Proteomes" id="UP000013084"/>
    </source>
</evidence>
<dbReference type="OrthoDB" id="5290098at2"/>
<dbReference type="Gene3D" id="3.40.1090.10">
    <property type="entry name" value="Cytosolic phospholipase A2 catalytic domain"/>
    <property type="match status" value="2"/>
</dbReference>
<keyword evidence="5" id="KW-1185">Reference proteome</keyword>
<keyword evidence="2" id="KW-0442">Lipid degradation</keyword>
<evidence type="ECO:0000313" key="4">
    <source>
        <dbReference type="EMBL" id="ENX53198.1"/>
    </source>
</evidence>
<dbReference type="AlphaFoldDB" id="N9R583"/>